<gene>
    <name evidence="4" type="ORF">MSAN_00509900</name>
</gene>
<feature type="domain" description="TEA" evidence="3">
    <location>
        <begin position="100"/>
        <end position="175"/>
    </location>
</feature>
<evidence type="ECO:0000259" key="3">
    <source>
        <dbReference type="PROSITE" id="PS51088"/>
    </source>
</evidence>
<name>A0A8H6ZC82_9AGAR</name>
<dbReference type="AlphaFoldDB" id="A0A8H6ZC82"/>
<proteinExistence type="inferred from homology"/>
<accession>A0A8H6ZC82</accession>
<dbReference type="Gene3D" id="6.10.20.40">
    <property type="entry name" value="TEA/ATTS domain"/>
    <property type="match status" value="1"/>
</dbReference>
<comment type="similarity">
    <text evidence="1">Belongs to the TEC1 family.</text>
</comment>
<sequence length="367" mass="40486">MHWNHNYECDELASTGTSTPPISSPPDMMYRDHNCGWADENVSPGSSKPPILCDLYRSNNSECSQATMSLGYSVPTRSAHCSHGHSSCTGWSTQGGHMAKDVFHSVLNVRKSWKTLPGGLEHYQPDDCIETRILGRFPMRNCFLAEYIFRTTGKRRSAKQVGSRLQQLRDSCRDEKLLLLLSPLRQPSFPSVFLPQKSTNISSTVGHVVHINILPEGANGFETSQILMEAEVSVRPPRRLISIDPTVAFSSSSLIEAESRSAVYVAGRIVHTETTPLVLSASGGHPGFIYSTTLVSKYWEVISKSSDPTQFTIYQEVFKSIDSTLIFSGTYIFGYPTGNSSSSPSNFVKSGTRYTSLHSGDPLHPPQ</sequence>
<dbReference type="InterPro" id="IPR038096">
    <property type="entry name" value="TEA/ATTS_sf"/>
</dbReference>
<dbReference type="InterPro" id="IPR000818">
    <property type="entry name" value="TEA/ATTS_dom"/>
</dbReference>
<comment type="caution">
    <text evidence="4">The sequence shown here is derived from an EMBL/GenBank/DDBJ whole genome shotgun (WGS) entry which is preliminary data.</text>
</comment>
<evidence type="ECO:0000256" key="1">
    <source>
        <dbReference type="ARBA" id="ARBA00008421"/>
    </source>
</evidence>
<evidence type="ECO:0000256" key="2">
    <source>
        <dbReference type="PROSITE-ProRule" id="PRU00505"/>
    </source>
</evidence>
<dbReference type="GO" id="GO:0003700">
    <property type="term" value="F:DNA-binding transcription factor activity"/>
    <property type="evidence" value="ECO:0007669"/>
    <property type="project" value="InterPro"/>
</dbReference>
<protein>
    <submittedName>
        <fullName evidence="4">TEA domain-containing protein</fullName>
    </submittedName>
</protein>
<keyword evidence="5" id="KW-1185">Reference proteome</keyword>
<feature type="DNA-binding region" description="TEA" evidence="2">
    <location>
        <begin position="100"/>
        <end position="175"/>
    </location>
</feature>
<dbReference type="OrthoDB" id="10006572at2759"/>
<dbReference type="Proteomes" id="UP000623467">
    <property type="component" value="Unassembled WGS sequence"/>
</dbReference>
<organism evidence="4 5">
    <name type="scientific">Mycena sanguinolenta</name>
    <dbReference type="NCBI Taxonomy" id="230812"/>
    <lineage>
        <taxon>Eukaryota</taxon>
        <taxon>Fungi</taxon>
        <taxon>Dikarya</taxon>
        <taxon>Basidiomycota</taxon>
        <taxon>Agaricomycotina</taxon>
        <taxon>Agaricomycetes</taxon>
        <taxon>Agaricomycetidae</taxon>
        <taxon>Agaricales</taxon>
        <taxon>Marasmiineae</taxon>
        <taxon>Mycenaceae</taxon>
        <taxon>Mycena</taxon>
    </lineage>
</organism>
<dbReference type="PROSITE" id="PS51088">
    <property type="entry name" value="TEA_2"/>
    <property type="match status" value="1"/>
</dbReference>
<evidence type="ECO:0000313" key="4">
    <source>
        <dbReference type="EMBL" id="KAF7373025.1"/>
    </source>
</evidence>
<reference evidence="4" key="1">
    <citation type="submission" date="2020-05" db="EMBL/GenBank/DDBJ databases">
        <title>Mycena genomes resolve the evolution of fungal bioluminescence.</title>
        <authorList>
            <person name="Tsai I.J."/>
        </authorList>
    </citation>
    <scope>NUCLEOTIDE SEQUENCE</scope>
    <source>
        <strain evidence="4">160909Yilan</strain>
    </source>
</reference>
<dbReference type="Pfam" id="PF01285">
    <property type="entry name" value="TEA"/>
    <property type="match status" value="1"/>
</dbReference>
<evidence type="ECO:0000313" key="5">
    <source>
        <dbReference type="Proteomes" id="UP000623467"/>
    </source>
</evidence>
<dbReference type="EMBL" id="JACAZH010000003">
    <property type="protein sequence ID" value="KAF7373025.1"/>
    <property type="molecule type" value="Genomic_DNA"/>
</dbReference>